<dbReference type="OrthoDB" id="7862879at2"/>
<dbReference type="SUPFAM" id="SSF111369">
    <property type="entry name" value="HlyD-like secretion proteins"/>
    <property type="match status" value="1"/>
</dbReference>
<organism evidence="3 4">
    <name type="scientific">Thalassococcus halodurans</name>
    <dbReference type="NCBI Taxonomy" id="373675"/>
    <lineage>
        <taxon>Bacteria</taxon>
        <taxon>Pseudomonadati</taxon>
        <taxon>Pseudomonadota</taxon>
        <taxon>Alphaproteobacteria</taxon>
        <taxon>Rhodobacterales</taxon>
        <taxon>Roseobacteraceae</taxon>
        <taxon>Thalassococcus</taxon>
    </lineage>
</organism>
<dbReference type="InterPro" id="IPR058625">
    <property type="entry name" value="MdtA-like_BSH"/>
</dbReference>
<dbReference type="Proteomes" id="UP000236752">
    <property type="component" value="Unassembled WGS sequence"/>
</dbReference>
<evidence type="ECO:0000313" key="4">
    <source>
        <dbReference type="Proteomes" id="UP000236752"/>
    </source>
</evidence>
<dbReference type="AlphaFoldDB" id="A0A1H5WPV1"/>
<dbReference type="Gene3D" id="2.40.50.100">
    <property type="match status" value="1"/>
</dbReference>
<protein>
    <submittedName>
        <fullName evidence="3">RND family efflux transporter, MFP subunit</fullName>
    </submittedName>
</protein>
<keyword evidence="1" id="KW-0175">Coiled coil</keyword>
<dbReference type="GO" id="GO:0015562">
    <property type="term" value="F:efflux transmembrane transporter activity"/>
    <property type="evidence" value="ECO:0007669"/>
    <property type="project" value="TreeGrafter"/>
</dbReference>
<dbReference type="GO" id="GO:1990281">
    <property type="term" value="C:efflux pump complex"/>
    <property type="evidence" value="ECO:0007669"/>
    <property type="project" value="TreeGrafter"/>
</dbReference>
<accession>A0A1H5WPV1</accession>
<dbReference type="EMBL" id="FNUZ01000002">
    <property type="protein sequence ID" value="SEG01454.1"/>
    <property type="molecule type" value="Genomic_DNA"/>
</dbReference>
<evidence type="ECO:0000256" key="1">
    <source>
        <dbReference type="SAM" id="Coils"/>
    </source>
</evidence>
<evidence type="ECO:0000313" key="3">
    <source>
        <dbReference type="EMBL" id="SEG01454.1"/>
    </source>
</evidence>
<sequence length="288" mass="30417">MLNLVSLGRRIVGAIAIVFCPVSVTAQEGGILSPEAFAARAGRADSLPINCTIKPLRVVELSAPVSGVVAEVYANPGDQVAVGDPLVKMDDTLLRAEYALALAKSEAVQNLRAAETRRDGLAAKANRLERAYRQKAVSAAEYEAAQLDLALAEADISKEKELLALARLEEQRVGALLQETVISSPVSGVLGEDLIDPGEAVGQKPVVTIYVNQPLRVEAYVPSEALADFVGRDQFSILVNNDTTPVAVNFDYASQVADLASNTISVFFKLDAPEVLPGSKCIMGNGGS</sequence>
<dbReference type="Gene3D" id="1.10.287.470">
    <property type="entry name" value="Helix hairpin bin"/>
    <property type="match status" value="1"/>
</dbReference>
<dbReference type="Pfam" id="PF25917">
    <property type="entry name" value="BSH_RND"/>
    <property type="match status" value="1"/>
</dbReference>
<gene>
    <name evidence="3" type="ORF">SAMN04488045_1538</name>
</gene>
<evidence type="ECO:0000259" key="2">
    <source>
        <dbReference type="Pfam" id="PF25917"/>
    </source>
</evidence>
<dbReference type="Gene3D" id="2.40.30.170">
    <property type="match status" value="1"/>
</dbReference>
<dbReference type="RefSeq" id="WP_103909866.1">
    <property type="nucleotide sequence ID" value="NZ_FNUZ01000002.1"/>
</dbReference>
<name>A0A1H5WPV1_9RHOB</name>
<dbReference type="PANTHER" id="PTHR30469">
    <property type="entry name" value="MULTIDRUG RESISTANCE PROTEIN MDTA"/>
    <property type="match status" value="1"/>
</dbReference>
<reference evidence="3 4" key="1">
    <citation type="submission" date="2016-10" db="EMBL/GenBank/DDBJ databases">
        <authorList>
            <person name="de Groot N.N."/>
        </authorList>
    </citation>
    <scope>NUCLEOTIDE SEQUENCE [LARGE SCALE GENOMIC DNA]</scope>
    <source>
        <strain evidence="3 4">DSM 26915</strain>
    </source>
</reference>
<feature type="coiled-coil region" evidence="1">
    <location>
        <begin position="111"/>
        <end position="171"/>
    </location>
</feature>
<keyword evidence="4" id="KW-1185">Reference proteome</keyword>
<feature type="domain" description="Multidrug resistance protein MdtA-like barrel-sandwich hybrid" evidence="2">
    <location>
        <begin position="57"/>
        <end position="201"/>
    </location>
</feature>
<proteinExistence type="predicted"/>